<feature type="domain" description="Histidine kinase" evidence="5">
    <location>
        <begin position="664"/>
        <end position="877"/>
    </location>
</feature>
<dbReference type="PANTHER" id="PTHR43547:SF2">
    <property type="entry name" value="HYBRID SIGNAL TRANSDUCTION HISTIDINE KINASE C"/>
    <property type="match status" value="1"/>
</dbReference>
<evidence type="ECO:0000256" key="3">
    <source>
        <dbReference type="ARBA" id="ARBA00022553"/>
    </source>
</evidence>
<feature type="transmembrane region" description="Helical" evidence="4">
    <location>
        <begin position="13"/>
        <end position="32"/>
    </location>
</feature>
<gene>
    <name evidence="6" type="ORF">DIZ78_16875</name>
</gene>
<dbReference type="SMART" id="SM01080">
    <property type="entry name" value="CHASE2"/>
    <property type="match status" value="1"/>
</dbReference>
<dbReference type="GO" id="GO:0000155">
    <property type="term" value="F:phosphorelay sensor kinase activity"/>
    <property type="evidence" value="ECO:0007669"/>
    <property type="project" value="InterPro"/>
</dbReference>
<keyword evidence="4" id="KW-0812">Transmembrane</keyword>
<dbReference type="Pfam" id="PF00512">
    <property type="entry name" value="HisKA"/>
    <property type="match status" value="1"/>
</dbReference>
<dbReference type="InterPro" id="IPR007890">
    <property type="entry name" value="CHASE2"/>
</dbReference>
<feature type="transmembrane region" description="Helical" evidence="4">
    <location>
        <begin position="303"/>
        <end position="322"/>
    </location>
</feature>
<dbReference type="CDD" id="cd00082">
    <property type="entry name" value="HisKA"/>
    <property type="match status" value="1"/>
</dbReference>
<dbReference type="InterPro" id="IPR005467">
    <property type="entry name" value="His_kinase_dom"/>
</dbReference>
<dbReference type="PRINTS" id="PR00344">
    <property type="entry name" value="BCTRLSENSOR"/>
</dbReference>
<accession>A0A370DB30</accession>
<evidence type="ECO:0000256" key="1">
    <source>
        <dbReference type="ARBA" id="ARBA00000085"/>
    </source>
</evidence>
<reference evidence="6 7" key="1">
    <citation type="journal article" date="2018" name="ISME J.">
        <title>Endosymbiont genomes yield clues of tubeworm success.</title>
        <authorList>
            <person name="Li Y."/>
            <person name="Liles M.R."/>
            <person name="Halanych K.M."/>
        </authorList>
    </citation>
    <scope>NUCLEOTIDE SEQUENCE [LARGE SCALE GENOMIC DNA]</scope>
    <source>
        <strain evidence="6">A1462</strain>
    </source>
</reference>
<comment type="caution">
    <text evidence="6">The sequence shown here is derived from an EMBL/GenBank/DDBJ whole genome shotgun (WGS) entry which is preliminary data.</text>
</comment>
<keyword evidence="6" id="KW-0418">Kinase</keyword>
<dbReference type="Gene3D" id="3.30.450.20">
    <property type="entry name" value="PAS domain"/>
    <property type="match status" value="1"/>
</dbReference>
<dbReference type="PROSITE" id="PS50109">
    <property type="entry name" value="HIS_KIN"/>
    <property type="match status" value="1"/>
</dbReference>
<sequence length="879" mass="98531">MSRSAQVFRFPEWSLFALVGLILLLVYSNWLWRWDQLIYDLQLNLWHTPPAEDVVIVAVDDRSLEALGRWPWPRDLHARLIDRLTAAGAKVIAMDILFAERDREHPERDRLLIQSTAASGRVFFPVVMEEYRQGGQLVETSPLPELSAVAAGLGHVHMELDADGIGRSIYLYEGVGAAYWPHMMLSVLQWLDPERWQKNRVGLHQAQRQSAMQPIFRDQHRLIPFAGPAGHYPRYSYSQVLAGDFLPDAFRDRVVLVGVTATGLGDALPTPVSGHGQPMAGVEINANILEALRTDRVLSLVEMPWRLLISAGVVAFVFLLYGLVRPHWAPLVTLALLFSLFGLVLLALHVLRIWFPPSAALLGLVLSYPLWSWRRLGQTIRYLNQEMEKLQQEPQLMPSAKSLEDLRQGLRFLRRITKLNGWMVCDTNGAPMFAEGAFPATESLPQGEAQWHSPGVWRRFGPDQWIRVSRGETSWMLGLRWPADEFPQGRVLLMLEDFSAKLSLPEKSPPRGTLESVDRRIEQVRNAHERLHNLRCFIENAINQMDDGLLVVDAMGQVAMANPRAAFYLGQADAVSLVGMDAETLLSQLDIQGGGYCWSELMQRLLLDEQPIRFEALRLPDTELFVQMKPLDQSLAGSFGMIVTLSFIGALKRTERTRAKMLSFLSHDIRSPITSVLSLTQSRQATEGTAESLAKQIRPLAQRSLRLADDFLQLARAEAVDATTFADTDFVSVVYSAVDEVFIQAQSRGIRIDQQIECEEAWLNGNAGILERAVQNLLGNAVKFSPEDSVITVYLTCLDSEIVCCIRDQGPGIAESQLETIFLPFQHGDQVTEYQRTGVGLGLSFVKVAVEKHGGTIEVCNSETGGAEFCLRLPFDPEL</sequence>
<dbReference type="SUPFAM" id="SSF55874">
    <property type="entry name" value="ATPase domain of HSP90 chaperone/DNA topoisomerase II/histidine kinase"/>
    <property type="match status" value="1"/>
</dbReference>
<organism evidence="6 7">
    <name type="scientific">endosymbiont of Escarpia spicata</name>
    <dbReference type="NCBI Taxonomy" id="2200908"/>
    <lineage>
        <taxon>Bacteria</taxon>
        <taxon>Pseudomonadati</taxon>
        <taxon>Pseudomonadota</taxon>
        <taxon>Gammaproteobacteria</taxon>
        <taxon>sulfur-oxidizing symbionts</taxon>
    </lineage>
</organism>
<keyword evidence="3" id="KW-0597">Phosphoprotein</keyword>
<dbReference type="SMART" id="SM00387">
    <property type="entry name" value="HATPase_c"/>
    <property type="match status" value="1"/>
</dbReference>
<feature type="transmembrane region" description="Helical" evidence="4">
    <location>
        <begin position="328"/>
        <end position="348"/>
    </location>
</feature>
<evidence type="ECO:0000313" key="6">
    <source>
        <dbReference type="EMBL" id="RDH82095.1"/>
    </source>
</evidence>
<protein>
    <recommendedName>
        <fullName evidence="2">histidine kinase</fullName>
        <ecNumber evidence="2">2.7.13.3</ecNumber>
    </recommendedName>
</protein>
<name>A0A370DB30_9GAMM</name>
<keyword evidence="6" id="KW-0808">Transferase</keyword>
<dbReference type="SMART" id="SM00388">
    <property type="entry name" value="HisKA"/>
    <property type="match status" value="1"/>
</dbReference>
<dbReference type="EMBL" id="QFXE01000021">
    <property type="protein sequence ID" value="RDH82095.1"/>
    <property type="molecule type" value="Genomic_DNA"/>
</dbReference>
<proteinExistence type="predicted"/>
<evidence type="ECO:0000256" key="4">
    <source>
        <dbReference type="SAM" id="Phobius"/>
    </source>
</evidence>
<dbReference type="CDD" id="cd00075">
    <property type="entry name" value="HATPase"/>
    <property type="match status" value="1"/>
</dbReference>
<evidence type="ECO:0000256" key="2">
    <source>
        <dbReference type="ARBA" id="ARBA00012438"/>
    </source>
</evidence>
<dbReference type="PANTHER" id="PTHR43547">
    <property type="entry name" value="TWO-COMPONENT HISTIDINE KINASE"/>
    <property type="match status" value="1"/>
</dbReference>
<dbReference type="InterPro" id="IPR036890">
    <property type="entry name" value="HATPase_C_sf"/>
</dbReference>
<dbReference type="SUPFAM" id="SSF47384">
    <property type="entry name" value="Homodimeric domain of signal transducing histidine kinase"/>
    <property type="match status" value="1"/>
</dbReference>
<dbReference type="Pfam" id="PF05226">
    <property type="entry name" value="CHASE2"/>
    <property type="match status" value="1"/>
</dbReference>
<evidence type="ECO:0000313" key="7">
    <source>
        <dbReference type="Proteomes" id="UP000254771"/>
    </source>
</evidence>
<dbReference type="Proteomes" id="UP000254771">
    <property type="component" value="Unassembled WGS sequence"/>
</dbReference>
<dbReference type="InterPro" id="IPR003594">
    <property type="entry name" value="HATPase_dom"/>
</dbReference>
<keyword evidence="7" id="KW-1185">Reference proteome</keyword>
<dbReference type="InterPro" id="IPR036097">
    <property type="entry name" value="HisK_dim/P_sf"/>
</dbReference>
<dbReference type="InterPro" id="IPR004358">
    <property type="entry name" value="Sig_transdc_His_kin-like_C"/>
</dbReference>
<dbReference type="Pfam" id="PF02518">
    <property type="entry name" value="HATPase_c"/>
    <property type="match status" value="1"/>
</dbReference>
<dbReference type="InterPro" id="IPR003661">
    <property type="entry name" value="HisK_dim/P_dom"/>
</dbReference>
<keyword evidence="4" id="KW-1133">Transmembrane helix</keyword>
<dbReference type="AlphaFoldDB" id="A0A370DB30"/>
<dbReference type="EC" id="2.7.13.3" evidence="2"/>
<dbReference type="Gene3D" id="1.10.287.130">
    <property type="match status" value="1"/>
</dbReference>
<comment type="catalytic activity">
    <reaction evidence="1">
        <text>ATP + protein L-histidine = ADP + protein N-phospho-L-histidine.</text>
        <dbReference type="EC" id="2.7.13.3"/>
    </reaction>
</comment>
<dbReference type="Gene3D" id="3.30.565.10">
    <property type="entry name" value="Histidine kinase-like ATPase, C-terminal domain"/>
    <property type="match status" value="1"/>
</dbReference>
<keyword evidence="4" id="KW-0472">Membrane</keyword>
<evidence type="ECO:0000259" key="5">
    <source>
        <dbReference type="PROSITE" id="PS50109"/>
    </source>
</evidence>